<dbReference type="AlphaFoldDB" id="A0A8K0PA20"/>
<reference evidence="1" key="1">
    <citation type="submission" date="2013-04" db="EMBL/GenBank/DDBJ databases">
        <authorList>
            <person name="Qu J."/>
            <person name="Murali S.C."/>
            <person name="Bandaranaike D."/>
            <person name="Bellair M."/>
            <person name="Blankenburg K."/>
            <person name="Chao H."/>
            <person name="Dinh H."/>
            <person name="Doddapaneni H."/>
            <person name="Downs B."/>
            <person name="Dugan-Rocha S."/>
            <person name="Elkadiri S."/>
            <person name="Gnanaolivu R.D."/>
            <person name="Hernandez B."/>
            <person name="Javaid M."/>
            <person name="Jayaseelan J.C."/>
            <person name="Lee S."/>
            <person name="Li M."/>
            <person name="Ming W."/>
            <person name="Munidasa M."/>
            <person name="Muniz J."/>
            <person name="Nguyen L."/>
            <person name="Ongeri F."/>
            <person name="Osuji N."/>
            <person name="Pu L.-L."/>
            <person name="Puazo M."/>
            <person name="Qu C."/>
            <person name="Quiroz J."/>
            <person name="Raj R."/>
            <person name="Weissenberger G."/>
            <person name="Xin Y."/>
            <person name="Zou X."/>
            <person name="Han Y."/>
            <person name="Richards S."/>
            <person name="Worley K."/>
            <person name="Muzny D."/>
            <person name="Gibbs R."/>
        </authorList>
    </citation>
    <scope>NUCLEOTIDE SEQUENCE</scope>
    <source>
        <strain evidence="1">Sampled in the wild</strain>
    </source>
</reference>
<reference evidence="1" key="2">
    <citation type="submission" date="2017-10" db="EMBL/GenBank/DDBJ databases">
        <title>Ladona fulva Genome sequencing and assembly.</title>
        <authorList>
            <person name="Murali S."/>
            <person name="Richards S."/>
            <person name="Bandaranaike D."/>
            <person name="Bellair M."/>
            <person name="Blankenburg K."/>
            <person name="Chao H."/>
            <person name="Dinh H."/>
            <person name="Doddapaneni H."/>
            <person name="Dugan-Rocha S."/>
            <person name="Elkadiri S."/>
            <person name="Gnanaolivu R."/>
            <person name="Hernandez B."/>
            <person name="Skinner E."/>
            <person name="Javaid M."/>
            <person name="Lee S."/>
            <person name="Li M."/>
            <person name="Ming W."/>
            <person name="Munidasa M."/>
            <person name="Muniz J."/>
            <person name="Nguyen L."/>
            <person name="Hughes D."/>
            <person name="Osuji N."/>
            <person name="Pu L.-L."/>
            <person name="Puazo M."/>
            <person name="Qu C."/>
            <person name="Quiroz J."/>
            <person name="Raj R."/>
            <person name="Weissenberger G."/>
            <person name="Xin Y."/>
            <person name="Zou X."/>
            <person name="Han Y."/>
            <person name="Worley K."/>
            <person name="Muzny D."/>
            <person name="Gibbs R."/>
        </authorList>
    </citation>
    <scope>NUCLEOTIDE SEQUENCE</scope>
    <source>
        <strain evidence="1">Sampled in the wild</strain>
    </source>
</reference>
<dbReference type="EMBL" id="KZ309702">
    <property type="protein sequence ID" value="KAG8239556.1"/>
    <property type="molecule type" value="Genomic_DNA"/>
</dbReference>
<dbReference type="OrthoDB" id="6485042at2759"/>
<sequence>MVVFNTEWDEIGLFYNLLSDKTIARKGESCHGVKHSKERFTNSFSANGDDSEELTICDRRVFQALLFKQCPQHRQDNFTKHKVSCSHWTKVWYLRLRENIQTACAVSFKEHRKL</sequence>
<gene>
    <name evidence="1" type="ORF">J437_LFUL018907</name>
</gene>
<dbReference type="Proteomes" id="UP000792457">
    <property type="component" value="Unassembled WGS sequence"/>
</dbReference>
<organism evidence="1 2">
    <name type="scientific">Ladona fulva</name>
    <name type="common">Scarce chaser dragonfly</name>
    <name type="synonym">Libellula fulva</name>
    <dbReference type="NCBI Taxonomy" id="123851"/>
    <lineage>
        <taxon>Eukaryota</taxon>
        <taxon>Metazoa</taxon>
        <taxon>Ecdysozoa</taxon>
        <taxon>Arthropoda</taxon>
        <taxon>Hexapoda</taxon>
        <taxon>Insecta</taxon>
        <taxon>Pterygota</taxon>
        <taxon>Palaeoptera</taxon>
        <taxon>Odonata</taxon>
        <taxon>Epiprocta</taxon>
        <taxon>Anisoptera</taxon>
        <taxon>Libelluloidea</taxon>
        <taxon>Libellulidae</taxon>
        <taxon>Ladona</taxon>
    </lineage>
</organism>
<keyword evidence="2" id="KW-1185">Reference proteome</keyword>
<evidence type="ECO:0000313" key="1">
    <source>
        <dbReference type="EMBL" id="KAG8239556.1"/>
    </source>
</evidence>
<accession>A0A8K0PA20</accession>
<proteinExistence type="predicted"/>
<name>A0A8K0PA20_LADFU</name>
<protein>
    <submittedName>
        <fullName evidence="1">Uncharacterized protein</fullName>
    </submittedName>
</protein>
<evidence type="ECO:0000313" key="2">
    <source>
        <dbReference type="Proteomes" id="UP000792457"/>
    </source>
</evidence>
<comment type="caution">
    <text evidence="1">The sequence shown here is derived from an EMBL/GenBank/DDBJ whole genome shotgun (WGS) entry which is preliminary data.</text>
</comment>